<dbReference type="KEGG" id="amy:ADJ76_08580"/>
<dbReference type="GO" id="GO:0051607">
    <property type="term" value="P:defense response to virus"/>
    <property type="evidence" value="ECO:0007669"/>
    <property type="project" value="UniProtKB-KW"/>
</dbReference>
<sequence>MSASSENIRGIRYRVGIDVGLRSIGFCAVEVDQRDQPVRLLNSMVFIHDAGVDPNENKAAKSRKLTAGVARRTRRLYLTRRQRLSNLDRVLAKEFGWPILDLSRFKDPLEPWHVRARLLEGYVADDEERQKALSIALRHIARHRGWRNPYANVRTLLQPTEPSDFLMGLNERISTALGRNFAADTAPGQLVDAYLAHPDYAAKAGTPKLRGPKGILAGKLHQSDNAAEIRRICDIQKISPDDRDRLICAVFEAKSPKGSAKERGLVGYDELPGQSGHVRAEKAHPAFQKFRIVSVLANLRIREGRVERPLTPDELQGLTDYLMVAGLKQEITWQDLADNLGIERADLRGTAKASFDNSPVLRRPPTDVTTEKIMACKVKWLKEWWKEADEEQRGYVVDAFSNSGGSEDTTDVNDEAAELFERASEQDQLEFEKIALPQGRAAYSLDSLRRLTERMLTEGVDLHTARCLEFPGGNDWRPPVEEIGAPTGNPAVDRVLKQVSRWLHAATDRWGEPTVINIEHARDGLGSERVARELMRANERRRKANAAAVAEMTAQLGISGKTRRSDNIRYFALQRQDCQCLYCGTMITYETAEMDHIVPRADGSSTNDRSNLAAVCRTCNHKKGAIPFAVWASSEDTNEGVSLKGALERVRMWKQESGMSSKQLKQLKREVSARLKSTKLDEEFDGRSMESVAWMAVELRTRIEGHYRKRNESTVPSVGVYRGQLTAEARKASGFENRVNLIGGRGKTRFDRRHHAMDALVIALMNPSVSRTLALRLNMRDAQRLTGREETWKNFCGKPGEATQRFEAWRESMLRAVELFNIMLSENAIPFVENIRLRVGSSVVHDATVHSFCPSRTPEGEQIPTKVCGEQYPLGSALPVELIDRAETPALWTALTRCPDFDPQKGLPEDPHRVISVNGTRVAPTDLLNFFGSSAACLKVRGGYAELGSAIHHARIYRIDGKKATYAMVRVFQVDLLRLKSQDLFTTPLKPSTISMRTAEPKIRKALAEGTATQIGWLVEGDELRIDTSKYTGGFVGDVLARYPETTSWRVAGFKTPSRLRIKPLCLSKEGFVDEKQAARLGVEATTEAIIKTVDTPGWLPAVNVLFGAGGVYVVRRNCLGEERHRPSSSLPVTTILE</sequence>
<dbReference type="Pfam" id="PF01844">
    <property type="entry name" value="HNH"/>
    <property type="match status" value="1"/>
</dbReference>
<proteinExistence type="predicted"/>
<evidence type="ECO:0000313" key="14">
    <source>
        <dbReference type="EMBL" id="QQC43488.1"/>
    </source>
</evidence>
<dbReference type="GO" id="GO:0003723">
    <property type="term" value="F:RNA binding"/>
    <property type="evidence" value="ECO:0007669"/>
    <property type="project" value="UniProtKB-UniRule"/>
</dbReference>
<evidence type="ECO:0000256" key="5">
    <source>
        <dbReference type="ARBA" id="ARBA00022801"/>
    </source>
</evidence>
<keyword evidence="4 12" id="KW-0255">Endonuclease</keyword>
<dbReference type="InterPro" id="IPR003615">
    <property type="entry name" value="HNH_nuc"/>
</dbReference>
<keyword evidence="9 12" id="KW-0238">DNA-binding</keyword>
<dbReference type="AlphaFoldDB" id="A0AAP9Y8B3"/>
<evidence type="ECO:0000256" key="7">
    <source>
        <dbReference type="ARBA" id="ARBA00022884"/>
    </source>
</evidence>
<keyword evidence="3" id="KW-0479">Metal-binding</keyword>
<dbReference type="Proteomes" id="UP000595220">
    <property type="component" value="Chromosome"/>
</dbReference>
<accession>A0AAP9Y8B3</accession>
<evidence type="ECO:0000256" key="6">
    <source>
        <dbReference type="ARBA" id="ARBA00022842"/>
    </source>
</evidence>
<dbReference type="RefSeq" id="WP_050695651.1">
    <property type="nucleotide sequence ID" value="NZ_CP012072.1"/>
</dbReference>
<evidence type="ECO:0000256" key="8">
    <source>
        <dbReference type="ARBA" id="ARBA00023118"/>
    </source>
</evidence>
<keyword evidence="15" id="KW-1185">Reference proteome</keyword>
<dbReference type="Pfam" id="PF18470">
    <property type="entry name" value="Cas9_a"/>
    <property type="match status" value="1"/>
</dbReference>
<dbReference type="InterPro" id="IPR040619">
    <property type="entry name" value="Cas9_alpha-helical_lobe"/>
</dbReference>
<evidence type="ECO:0000256" key="3">
    <source>
        <dbReference type="ARBA" id="ARBA00022723"/>
    </source>
</evidence>
<dbReference type="Gene3D" id="3.30.70.3520">
    <property type="match status" value="1"/>
</dbReference>
<dbReference type="InterPro" id="IPR002711">
    <property type="entry name" value="HNH"/>
</dbReference>
<comment type="cofactor">
    <cofactor evidence="1">
        <name>Mg(2+)</name>
        <dbReference type="ChEBI" id="CHEBI:18420"/>
    </cofactor>
</comment>
<evidence type="ECO:0000313" key="15">
    <source>
        <dbReference type="Proteomes" id="UP000595220"/>
    </source>
</evidence>
<dbReference type="GO" id="GO:0003677">
    <property type="term" value="F:DNA binding"/>
    <property type="evidence" value="ECO:0007669"/>
    <property type="project" value="UniProtKB-UniRule"/>
</dbReference>
<dbReference type="NCBIfam" id="TIGR01865">
    <property type="entry name" value="cas_Csn1"/>
    <property type="match status" value="1"/>
</dbReference>
<dbReference type="Pfam" id="PF18541">
    <property type="entry name" value="RuvC_III"/>
    <property type="match status" value="1"/>
</dbReference>
<keyword evidence="6" id="KW-0460">Magnesium</keyword>
<dbReference type="Gene3D" id="3.30.420.10">
    <property type="entry name" value="Ribonuclease H-like superfamily/Ribonuclease H"/>
    <property type="match status" value="2"/>
</dbReference>
<gene>
    <name evidence="14" type="ORF">I6H42_06755</name>
</gene>
<dbReference type="InterPro" id="IPR041217">
    <property type="entry name" value="Cas9_C"/>
</dbReference>
<reference evidence="14 15" key="1">
    <citation type="submission" date="2020-12" db="EMBL/GenBank/DDBJ databases">
        <title>FDA dAtabase for Regulatory Grade micrObial Sequences (FDA-ARGOS): Supporting development and validation of Infectious Disease Dx tests.</title>
        <authorList>
            <person name="Sproer C."/>
            <person name="Gronow S."/>
            <person name="Severitt S."/>
            <person name="Schroder I."/>
            <person name="Tallon L."/>
            <person name="Sadzewicz L."/>
            <person name="Zhao X."/>
            <person name="Boylan J."/>
            <person name="Ott S."/>
            <person name="Bowen H."/>
            <person name="Vavikolanu K."/>
            <person name="Mehta A."/>
            <person name="Aluvathingal J."/>
            <person name="Nadendla S."/>
            <person name="Lowell S."/>
            <person name="Myers T."/>
            <person name="Yan Y."/>
            <person name="Sichtig H."/>
        </authorList>
    </citation>
    <scope>NUCLEOTIDE SEQUENCE [LARGE SCALE GENOMIC DNA]</scope>
    <source>
        <strain evidence="14 15">FDAARGOS_985</strain>
    </source>
</reference>
<dbReference type="GO" id="GO:0008270">
    <property type="term" value="F:zinc ion binding"/>
    <property type="evidence" value="ECO:0007669"/>
    <property type="project" value="InterPro"/>
</dbReference>
<dbReference type="Pfam" id="PF17894">
    <property type="entry name" value="Cas9_Topo"/>
    <property type="match status" value="1"/>
</dbReference>
<dbReference type="InterPro" id="IPR036397">
    <property type="entry name" value="RNaseH_sf"/>
</dbReference>
<dbReference type="InterPro" id="IPR033114">
    <property type="entry name" value="HNH_CAS9"/>
</dbReference>
<dbReference type="GO" id="GO:0004519">
    <property type="term" value="F:endonuclease activity"/>
    <property type="evidence" value="ECO:0007669"/>
    <property type="project" value="UniProtKB-UniRule"/>
</dbReference>
<dbReference type="Pfam" id="PF17893">
    <property type="entry name" value="Cas9_b_hairpin"/>
    <property type="match status" value="1"/>
</dbReference>
<evidence type="ECO:0000256" key="9">
    <source>
        <dbReference type="ARBA" id="ARBA00023125"/>
    </source>
</evidence>
<evidence type="ECO:0000256" key="1">
    <source>
        <dbReference type="ARBA" id="ARBA00001946"/>
    </source>
</evidence>
<evidence type="ECO:0000256" key="12">
    <source>
        <dbReference type="PROSITE-ProRule" id="PRU01085"/>
    </source>
</evidence>
<evidence type="ECO:0000256" key="2">
    <source>
        <dbReference type="ARBA" id="ARBA00022722"/>
    </source>
</evidence>
<dbReference type="InterPro" id="IPR041383">
    <property type="entry name" value="RuvC_III"/>
</dbReference>
<dbReference type="InterPro" id="IPR040796">
    <property type="entry name" value="Cas9_b_hairpin"/>
</dbReference>
<evidence type="ECO:0000256" key="4">
    <source>
        <dbReference type="ARBA" id="ARBA00022759"/>
    </source>
</evidence>
<organism evidence="14 15">
    <name type="scientific">Schaalia meyeri</name>
    <dbReference type="NCBI Taxonomy" id="52773"/>
    <lineage>
        <taxon>Bacteria</taxon>
        <taxon>Bacillati</taxon>
        <taxon>Actinomycetota</taxon>
        <taxon>Actinomycetes</taxon>
        <taxon>Actinomycetales</taxon>
        <taxon>Actinomycetaceae</taxon>
        <taxon>Schaalia</taxon>
    </lineage>
</organism>
<keyword evidence="2 12" id="KW-0540">Nuclease</keyword>
<dbReference type="InterPro" id="IPR028629">
    <property type="entry name" value="Cas9"/>
</dbReference>
<keyword evidence="10" id="KW-0464">Manganese</keyword>
<dbReference type="SMART" id="SM00507">
    <property type="entry name" value="HNHc"/>
    <property type="match status" value="1"/>
</dbReference>
<keyword evidence="5 12" id="KW-0378">Hydrolase</keyword>
<protein>
    <submittedName>
        <fullName evidence="14">HNH endonuclease</fullName>
    </submittedName>
</protein>
<comment type="subunit">
    <text evidence="11">Monomer. Binds crRNA and tracrRNA.</text>
</comment>
<evidence type="ECO:0000256" key="10">
    <source>
        <dbReference type="ARBA" id="ARBA00023211"/>
    </source>
</evidence>
<keyword evidence="7" id="KW-0694">RNA-binding</keyword>
<keyword evidence="8" id="KW-0051">Antiviral defense</keyword>
<feature type="domain" description="HNH Cas9-type" evidence="13">
    <location>
        <begin position="527"/>
        <end position="689"/>
    </location>
</feature>
<dbReference type="Gene3D" id="1.10.30.50">
    <property type="match status" value="1"/>
</dbReference>
<dbReference type="PROSITE" id="PS51749">
    <property type="entry name" value="HNH_CAS9"/>
    <property type="match status" value="1"/>
</dbReference>
<evidence type="ECO:0000259" key="13">
    <source>
        <dbReference type="PROSITE" id="PS51749"/>
    </source>
</evidence>
<dbReference type="InterPro" id="IPR041225">
    <property type="entry name" value="Cas9_Topo"/>
</dbReference>
<dbReference type="EMBL" id="CP066065">
    <property type="protein sequence ID" value="QQC43488.1"/>
    <property type="molecule type" value="Genomic_DNA"/>
</dbReference>
<dbReference type="Pfam" id="PF18525">
    <property type="entry name" value="Cas9_C"/>
    <property type="match status" value="1"/>
</dbReference>
<name>A0AAP9Y8B3_9ACTO</name>
<evidence type="ECO:0000256" key="11">
    <source>
        <dbReference type="ARBA" id="ARBA00046380"/>
    </source>
</evidence>
<dbReference type="GO" id="GO:0016787">
    <property type="term" value="F:hydrolase activity"/>
    <property type="evidence" value="ECO:0007669"/>
    <property type="project" value="UniProtKB-KW"/>
</dbReference>